<comment type="caution">
    <text evidence="2">The sequence shown here is derived from an EMBL/GenBank/DDBJ whole genome shotgun (WGS) entry which is preliminary data.</text>
</comment>
<dbReference type="AlphaFoldDB" id="A0AAU9JSX8"/>
<proteinExistence type="predicted"/>
<accession>A0AAU9JSX8</accession>
<dbReference type="PANTHER" id="PTHR15907">
    <property type="entry name" value="DUF614 FAMILY PROTEIN-RELATED"/>
    <property type="match status" value="1"/>
</dbReference>
<evidence type="ECO:0000256" key="1">
    <source>
        <dbReference type="SAM" id="Phobius"/>
    </source>
</evidence>
<sequence length="116" mass="13035">MSSWKAGLCDCTKALPVCCISCIATSAITQGLTANKMYDECGGWFFCIACILGPIGCAMNRREFRNEYNIEGSFANDCLMYCCCMGVCLSTQEFREVHFRTLSKHKQTEKPEEKEI</sequence>
<feature type="transmembrane region" description="Helical" evidence="1">
    <location>
        <begin position="42"/>
        <end position="59"/>
    </location>
</feature>
<dbReference type="InterPro" id="IPR006461">
    <property type="entry name" value="PLAC_motif_containing"/>
</dbReference>
<evidence type="ECO:0000313" key="3">
    <source>
        <dbReference type="Proteomes" id="UP001162131"/>
    </source>
</evidence>
<protein>
    <submittedName>
        <fullName evidence="2">Uncharacterized protein</fullName>
    </submittedName>
</protein>
<evidence type="ECO:0000313" key="2">
    <source>
        <dbReference type="EMBL" id="CAG9330857.1"/>
    </source>
</evidence>
<dbReference type="EMBL" id="CAJZBQ010000052">
    <property type="protein sequence ID" value="CAG9330857.1"/>
    <property type="molecule type" value="Genomic_DNA"/>
</dbReference>
<keyword evidence="1" id="KW-0472">Membrane</keyword>
<dbReference type="Proteomes" id="UP001162131">
    <property type="component" value="Unassembled WGS sequence"/>
</dbReference>
<dbReference type="Pfam" id="PF04749">
    <property type="entry name" value="PLAC8"/>
    <property type="match status" value="1"/>
</dbReference>
<keyword evidence="1" id="KW-1133">Transmembrane helix</keyword>
<reference evidence="2" key="1">
    <citation type="submission" date="2021-09" db="EMBL/GenBank/DDBJ databases">
        <authorList>
            <consortium name="AG Swart"/>
            <person name="Singh M."/>
            <person name="Singh A."/>
            <person name="Seah K."/>
            <person name="Emmerich C."/>
        </authorList>
    </citation>
    <scope>NUCLEOTIDE SEQUENCE</scope>
    <source>
        <strain evidence="2">ATCC30299</strain>
    </source>
</reference>
<keyword evidence="1" id="KW-0812">Transmembrane</keyword>
<gene>
    <name evidence="2" type="ORF">BSTOLATCC_MIC52267</name>
</gene>
<organism evidence="2 3">
    <name type="scientific">Blepharisma stoltei</name>
    <dbReference type="NCBI Taxonomy" id="1481888"/>
    <lineage>
        <taxon>Eukaryota</taxon>
        <taxon>Sar</taxon>
        <taxon>Alveolata</taxon>
        <taxon>Ciliophora</taxon>
        <taxon>Postciliodesmatophora</taxon>
        <taxon>Heterotrichea</taxon>
        <taxon>Heterotrichida</taxon>
        <taxon>Blepharismidae</taxon>
        <taxon>Blepharisma</taxon>
    </lineage>
</organism>
<keyword evidence="3" id="KW-1185">Reference proteome</keyword>
<dbReference type="NCBIfam" id="TIGR01571">
    <property type="entry name" value="A_thal_Cys_rich"/>
    <property type="match status" value="1"/>
</dbReference>
<name>A0AAU9JSX8_9CILI</name>